<dbReference type="SMART" id="SM00184">
    <property type="entry name" value="RING"/>
    <property type="match status" value="1"/>
</dbReference>
<accession>A0A835CWE6</accession>
<evidence type="ECO:0000256" key="10">
    <source>
        <dbReference type="ARBA" id="ARBA00039317"/>
    </source>
</evidence>
<dbReference type="PANTHER" id="PTHR15710:SF160">
    <property type="entry name" value="E3 UBIQUITIN-PROTEIN LIGASE RNF181"/>
    <property type="match status" value="1"/>
</dbReference>
<evidence type="ECO:0000256" key="3">
    <source>
        <dbReference type="ARBA" id="ARBA00012483"/>
    </source>
</evidence>
<evidence type="ECO:0000313" key="15">
    <source>
        <dbReference type="EMBL" id="KAF7995390.1"/>
    </source>
</evidence>
<evidence type="ECO:0000256" key="8">
    <source>
        <dbReference type="ARBA" id="ARBA00022833"/>
    </source>
</evidence>
<dbReference type="EMBL" id="JACMRX010000002">
    <property type="protein sequence ID" value="KAF7995390.1"/>
    <property type="molecule type" value="Genomic_DNA"/>
</dbReference>
<dbReference type="GO" id="GO:0061630">
    <property type="term" value="F:ubiquitin protein ligase activity"/>
    <property type="evidence" value="ECO:0007669"/>
    <property type="project" value="UniProtKB-EC"/>
</dbReference>
<dbReference type="GO" id="GO:0008270">
    <property type="term" value="F:zinc ion binding"/>
    <property type="evidence" value="ECO:0007669"/>
    <property type="project" value="UniProtKB-KW"/>
</dbReference>
<evidence type="ECO:0000256" key="1">
    <source>
        <dbReference type="ARBA" id="ARBA00000900"/>
    </source>
</evidence>
<comment type="function">
    <text evidence="12">E3 ubiquitin-protein ligase which accepts ubiquitin from an E2 ubiquitin-conjugating enzyme in the form of a thioester and then directly transfers the ubiquitin to targeted substrates. Catalyzes monoubiquitination of 26S proteasome subunit PSMC2/RPT1.</text>
</comment>
<protein>
    <recommendedName>
        <fullName evidence="10">E3 ubiquitin-protein ligase RNF181</fullName>
        <ecNumber evidence="3">2.3.2.27</ecNumber>
    </recommendedName>
    <alternativeName>
        <fullName evidence="11">RING finger protein 181</fullName>
    </alternativeName>
</protein>
<sequence>MSNYHDEMGWEPLADGAAPDHVSQFAQYLRDIGQWDLLGVHEQTPPPASKTAIDNLKEIKITENETSKDCPVCLKKFKVDDIAKCLPCKHTFHDSCILAWLDKTNSCPLCRYELQTDDENYELYKKEKKRAIEREKDIENLHNSMFG</sequence>
<dbReference type="GO" id="GO:0016567">
    <property type="term" value="P:protein ubiquitination"/>
    <property type="evidence" value="ECO:0007669"/>
    <property type="project" value="TreeGrafter"/>
</dbReference>
<keyword evidence="4" id="KW-0808">Transferase</keyword>
<keyword evidence="7" id="KW-0833">Ubl conjugation pathway</keyword>
<dbReference type="FunFam" id="3.30.40.10:FF:000127">
    <property type="entry name" value="E3 ubiquitin-protein ligase RNF181"/>
    <property type="match status" value="1"/>
</dbReference>
<dbReference type="Pfam" id="PF13639">
    <property type="entry name" value="zf-RING_2"/>
    <property type="match status" value="1"/>
</dbReference>
<evidence type="ECO:0000256" key="4">
    <source>
        <dbReference type="ARBA" id="ARBA00022679"/>
    </source>
</evidence>
<dbReference type="EC" id="2.3.2.27" evidence="3"/>
<dbReference type="Proteomes" id="UP000639338">
    <property type="component" value="Unassembled WGS sequence"/>
</dbReference>
<dbReference type="SUPFAM" id="SSF57850">
    <property type="entry name" value="RING/U-box"/>
    <property type="match status" value="1"/>
</dbReference>
<dbReference type="AlphaFoldDB" id="A0A835CWE6"/>
<evidence type="ECO:0000256" key="5">
    <source>
        <dbReference type="ARBA" id="ARBA00022723"/>
    </source>
</evidence>
<dbReference type="InterPro" id="IPR001841">
    <property type="entry name" value="Znf_RING"/>
</dbReference>
<evidence type="ECO:0000256" key="6">
    <source>
        <dbReference type="ARBA" id="ARBA00022771"/>
    </source>
</evidence>
<comment type="pathway">
    <text evidence="2">Protein modification; protein ubiquitination.</text>
</comment>
<dbReference type="Gene3D" id="3.30.40.10">
    <property type="entry name" value="Zinc/RING finger domain, C3HC4 (zinc finger)"/>
    <property type="match status" value="1"/>
</dbReference>
<dbReference type="PROSITE" id="PS50089">
    <property type="entry name" value="ZF_RING_2"/>
    <property type="match status" value="1"/>
</dbReference>
<evidence type="ECO:0000256" key="13">
    <source>
        <dbReference type="PROSITE-ProRule" id="PRU00175"/>
    </source>
</evidence>
<proteinExistence type="inferred from homology"/>
<keyword evidence="8" id="KW-0862">Zinc</keyword>
<keyword evidence="16" id="KW-1185">Reference proteome</keyword>
<feature type="domain" description="RING-type" evidence="14">
    <location>
        <begin position="70"/>
        <end position="111"/>
    </location>
</feature>
<dbReference type="GO" id="GO:0005737">
    <property type="term" value="C:cytoplasm"/>
    <property type="evidence" value="ECO:0007669"/>
    <property type="project" value="TreeGrafter"/>
</dbReference>
<keyword evidence="5" id="KW-0479">Metal-binding</keyword>
<evidence type="ECO:0000256" key="7">
    <source>
        <dbReference type="ARBA" id="ARBA00022786"/>
    </source>
</evidence>
<evidence type="ECO:0000256" key="2">
    <source>
        <dbReference type="ARBA" id="ARBA00004906"/>
    </source>
</evidence>
<evidence type="ECO:0000256" key="9">
    <source>
        <dbReference type="ARBA" id="ARBA00038197"/>
    </source>
</evidence>
<evidence type="ECO:0000259" key="14">
    <source>
        <dbReference type="PROSITE" id="PS50089"/>
    </source>
</evidence>
<gene>
    <name evidence="15" type="ORF">HCN44_006497</name>
</gene>
<dbReference type="PANTHER" id="PTHR15710">
    <property type="entry name" value="E3 UBIQUITIN-PROTEIN LIGASE PRAJA"/>
    <property type="match status" value="1"/>
</dbReference>
<dbReference type="InterPro" id="IPR013083">
    <property type="entry name" value="Znf_RING/FYVE/PHD"/>
</dbReference>
<evidence type="ECO:0000256" key="11">
    <source>
        <dbReference type="ARBA" id="ARBA00041674"/>
    </source>
</evidence>
<evidence type="ECO:0000313" key="16">
    <source>
        <dbReference type="Proteomes" id="UP000639338"/>
    </source>
</evidence>
<keyword evidence="6 13" id="KW-0863">Zinc-finger</keyword>
<name>A0A835CWE6_APHGI</name>
<organism evidence="15 16">
    <name type="scientific">Aphidius gifuensis</name>
    <name type="common">Parasitoid wasp</name>
    <dbReference type="NCBI Taxonomy" id="684658"/>
    <lineage>
        <taxon>Eukaryota</taxon>
        <taxon>Metazoa</taxon>
        <taxon>Ecdysozoa</taxon>
        <taxon>Arthropoda</taxon>
        <taxon>Hexapoda</taxon>
        <taxon>Insecta</taxon>
        <taxon>Pterygota</taxon>
        <taxon>Neoptera</taxon>
        <taxon>Endopterygota</taxon>
        <taxon>Hymenoptera</taxon>
        <taxon>Apocrita</taxon>
        <taxon>Ichneumonoidea</taxon>
        <taxon>Braconidae</taxon>
        <taxon>Aphidiinae</taxon>
        <taxon>Aphidius</taxon>
    </lineage>
</organism>
<evidence type="ECO:0000256" key="12">
    <source>
        <dbReference type="ARBA" id="ARBA00045940"/>
    </source>
</evidence>
<dbReference type="CDD" id="cd16669">
    <property type="entry name" value="RING-H2_RNF181"/>
    <property type="match status" value="1"/>
</dbReference>
<reference evidence="15 16" key="1">
    <citation type="submission" date="2020-08" db="EMBL/GenBank/DDBJ databases">
        <title>Aphidius gifuensis genome sequencing and assembly.</title>
        <authorList>
            <person name="Du Z."/>
        </authorList>
    </citation>
    <scope>NUCLEOTIDE SEQUENCE [LARGE SCALE GENOMIC DNA]</scope>
    <source>
        <strain evidence="15">YNYX2018</strain>
        <tissue evidence="15">Adults</tissue>
    </source>
</reference>
<dbReference type="OrthoDB" id="21204at2759"/>
<comment type="catalytic activity">
    <reaction evidence="1">
        <text>S-ubiquitinyl-[E2 ubiquitin-conjugating enzyme]-L-cysteine + [acceptor protein]-L-lysine = [E2 ubiquitin-conjugating enzyme]-L-cysteine + N(6)-ubiquitinyl-[acceptor protein]-L-lysine.</text>
        <dbReference type="EC" id="2.3.2.27"/>
    </reaction>
</comment>
<comment type="similarity">
    <text evidence="9">Belongs to the RNF181 family.</text>
</comment>
<comment type="caution">
    <text evidence="15">The sequence shown here is derived from an EMBL/GenBank/DDBJ whole genome shotgun (WGS) entry which is preliminary data.</text>
</comment>